<gene>
    <name evidence="1" type="ORF">CBW46_013435</name>
</gene>
<dbReference type="Gene3D" id="3.30.420.10">
    <property type="entry name" value="Ribonuclease H-like superfamily/Ribonuclease H"/>
    <property type="match status" value="1"/>
</dbReference>
<keyword evidence="2" id="KW-1185">Reference proteome</keyword>
<comment type="caution">
    <text evidence="1">The sequence shown here is derived from an EMBL/GenBank/DDBJ whole genome shotgun (WGS) entry which is preliminary data.</text>
</comment>
<evidence type="ECO:0008006" key="3">
    <source>
        <dbReference type="Google" id="ProtNLM"/>
    </source>
</evidence>
<dbReference type="EMBL" id="NHRJ02000007">
    <property type="protein sequence ID" value="PZE20431.1"/>
    <property type="molecule type" value="Genomic_DNA"/>
</dbReference>
<dbReference type="InterPro" id="IPR036397">
    <property type="entry name" value="RNaseH_sf"/>
</dbReference>
<sequence length="55" mass="6407">MTKQINPSCSDNGPQFVSNLFEEACNEFDLIHERIPPKTPNKNAYIESYPFHHRT</sequence>
<evidence type="ECO:0000313" key="1">
    <source>
        <dbReference type="EMBL" id="PZE20431.1"/>
    </source>
</evidence>
<proteinExistence type="predicted"/>
<evidence type="ECO:0000313" key="2">
    <source>
        <dbReference type="Proteomes" id="UP000214746"/>
    </source>
</evidence>
<dbReference type="Proteomes" id="UP000214746">
    <property type="component" value="Unassembled WGS sequence"/>
</dbReference>
<dbReference type="AlphaFoldDB" id="A0A2W1NB19"/>
<dbReference type="SUPFAM" id="SSF53098">
    <property type="entry name" value="Ribonuclease H-like"/>
    <property type="match status" value="1"/>
</dbReference>
<name>A0A2W1NB19_PAEXE</name>
<organism evidence="1 2">
    <name type="scientific">Paenibacillus xerothermodurans</name>
    <dbReference type="NCBI Taxonomy" id="1977292"/>
    <lineage>
        <taxon>Bacteria</taxon>
        <taxon>Bacillati</taxon>
        <taxon>Bacillota</taxon>
        <taxon>Bacilli</taxon>
        <taxon>Bacillales</taxon>
        <taxon>Paenibacillaceae</taxon>
        <taxon>Paenibacillus</taxon>
    </lineage>
</organism>
<accession>A0A2W1NB19</accession>
<reference evidence="1" key="1">
    <citation type="submission" date="2018-06" db="EMBL/GenBank/DDBJ databases">
        <title>Paenibacillus xerothermodurans sp. nov. an extremely dry heat resistant spore forming bacterium isolated from the soil of Cape Canaveral, Florida.</title>
        <authorList>
            <person name="Seuylemezian A."/>
            <person name="Kaur N."/>
            <person name="Patil P."/>
            <person name="Patil P."/>
            <person name="Mayilraj S."/>
            <person name="Vaishampayan P."/>
        </authorList>
    </citation>
    <scope>NUCLEOTIDE SEQUENCE [LARGE SCALE GENOMIC DNA]</scope>
    <source>
        <strain evidence="1">ATCC 27380</strain>
    </source>
</reference>
<protein>
    <recommendedName>
        <fullName evidence="3">Integrase catalytic domain-containing protein</fullName>
    </recommendedName>
</protein>
<dbReference type="GO" id="GO:0003676">
    <property type="term" value="F:nucleic acid binding"/>
    <property type="evidence" value="ECO:0007669"/>
    <property type="project" value="InterPro"/>
</dbReference>
<dbReference type="OrthoDB" id="9781005at2"/>
<dbReference type="InterPro" id="IPR012337">
    <property type="entry name" value="RNaseH-like_sf"/>
</dbReference>